<accession>A0A285II75</accession>
<dbReference type="EMBL" id="OBDY01000008">
    <property type="protein sequence ID" value="SNY47654.1"/>
    <property type="molecule type" value="Genomic_DNA"/>
</dbReference>
<reference evidence="2 3" key="1">
    <citation type="submission" date="2017-09" db="EMBL/GenBank/DDBJ databases">
        <authorList>
            <person name="Ehlers B."/>
            <person name="Leendertz F.H."/>
        </authorList>
    </citation>
    <scope>NUCLEOTIDE SEQUENCE [LARGE SCALE GENOMIC DNA]</scope>
    <source>
        <strain evidence="2 3">CGMCC 4.6857</strain>
    </source>
</reference>
<sequence length="87" mass="9340">MCQDHISLRTGQPGIDTVTPLHDLDRRQQITFSEYFHGGNGVRAPPPNRLDGSGGRSDPSPEFVGVDDFAPLGSDITDALKHPSAVT</sequence>
<name>A0A285II75_9ACTN</name>
<dbReference type="AlphaFoldDB" id="A0A285II75"/>
<evidence type="ECO:0000313" key="2">
    <source>
        <dbReference type="EMBL" id="SNY47654.1"/>
    </source>
</evidence>
<feature type="region of interest" description="Disordered" evidence="1">
    <location>
        <begin position="1"/>
        <end position="20"/>
    </location>
</feature>
<gene>
    <name evidence="2" type="ORF">SAMN05421748_108181</name>
</gene>
<evidence type="ECO:0000313" key="3">
    <source>
        <dbReference type="Proteomes" id="UP000219612"/>
    </source>
</evidence>
<proteinExistence type="predicted"/>
<keyword evidence="3" id="KW-1185">Reference proteome</keyword>
<dbReference type="Proteomes" id="UP000219612">
    <property type="component" value="Unassembled WGS sequence"/>
</dbReference>
<feature type="region of interest" description="Disordered" evidence="1">
    <location>
        <begin position="34"/>
        <end position="63"/>
    </location>
</feature>
<protein>
    <submittedName>
        <fullName evidence="2">Uncharacterized protein</fullName>
    </submittedName>
</protein>
<evidence type="ECO:0000256" key="1">
    <source>
        <dbReference type="SAM" id="MobiDB-lite"/>
    </source>
</evidence>
<organism evidence="2 3">
    <name type="scientific">Paractinoplanes atraurantiacus</name>
    <dbReference type="NCBI Taxonomy" id="1036182"/>
    <lineage>
        <taxon>Bacteria</taxon>
        <taxon>Bacillati</taxon>
        <taxon>Actinomycetota</taxon>
        <taxon>Actinomycetes</taxon>
        <taxon>Micromonosporales</taxon>
        <taxon>Micromonosporaceae</taxon>
        <taxon>Paractinoplanes</taxon>
    </lineage>
</organism>